<evidence type="ECO:0000259" key="6">
    <source>
        <dbReference type="PROSITE" id="PS51078"/>
    </source>
</evidence>
<dbReference type="AlphaFoldDB" id="A0A1I4DWW0"/>
<gene>
    <name evidence="7" type="ORF">SAMN02745775_11296</name>
</gene>
<keyword evidence="8" id="KW-1185">Reference proteome</keyword>
<evidence type="ECO:0000313" key="8">
    <source>
        <dbReference type="Proteomes" id="UP000199473"/>
    </source>
</evidence>
<keyword evidence="2" id="KW-0238">DNA-binding</keyword>
<feature type="domain" description="IclR-ED" evidence="6">
    <location>
        <begin position="89"/>
        <end position="274"/>
    </location>
</feature>
<dbReference type="Pfam" id="PF01614">
    <property type="entry name" value="IclR_C"/>
    <property type="match status" value="1"/>
</dbReference>
<dbReference type="PANTHER" id="PTHR30136:SF34">
    <property type="entry name" value="TRANSCRIPTIONAL REGULATOR"/>
    <property type="match status" value="1"/>
</dbReference>
<reference evidence="7 8" key="1">
    <citation type="submission" date="2016-10" db="EMBL/GenBank/DDBJ databases">
        <authorList>
            <person name="de Groot N.N."/>
        </authorList>
    </citation>
    <scope>NUCLEOTIDE SEQUENCE [LARGE SCALE GENOMIC DNA]</scope>
    <source>
        <strain evidence="7 8">DSM 19981</strain>
    </source>
</reference>
<evidence type="ECO:0000256" key="1">
    <source>
        <dbReference type="ARBA" id="ARBA00023015"/>
    </source>
</evidence>
<dbReference type="Proteomes" id="UP000199473">
    <property type="component" value="Unassembled WGS sequence"/>
</dbReference>
<dbReference type="SUPFAM" id="SSF46785">
    <property type="entry name" value="Winged helix' DNA-binding domain"/>
    <property type="match status" value="1"/>
</dbReference>
<dbReference type="Pfam" id="PF09339">
    <property type="entry name" value="HTH_IclR"/>
    <property type="match status" value="1"/>
</dbReference>
<dbReference type="STRING" id="1123062.SAMN02745775_11296"/>
<dbReference type="InterPro" id="IPR029016">
    <property type="entry name" value="GAF-like_dom_sf"/>
</dbReference>
<name>A0A1I4DWW0_9PROT</name>
<dbReference type="InterPro" id="IPR005471">
    <property type="entry name" value="Tscrpt_reg_IclR_N"/>
</dbReference>
<dbReference type="GO" id="GO:0003677">
    <property type="term" value="F:DNA binding"/>
    <property type="evidence" value="ECO:0007669"/>
    <property type="project" value="UniProtKB-KW"/>
</dbReference>
<dbReference type="FunFam" id="1.10.10.10:FF:000056">
    <property type="entry name" value="IclR family transcriptional regulator"/>
    <property type="match status" value="1"/>
</dbReference>
<protein>
    <submittedName>
        <fullName evidence="7">Transcriptional regulator, IclR family</fullName>
    </submittedName>
</protein>
<dbReference type="SMART" id="SM00346">
    <property type="entry name" value="HTH_ICLR"/>
    <property type="match status" value="1"/>
</dbReference>
<dbReference type="Gene3D" id="1.10.10.10">
    <property type="entry name" value="Winged helix-like DNA-binding domain superfamily/Winged helix DNA-binding domain"/>
    <property type="match status" value="1"/>
</dbReference>
<feature type="compositionally biased region" description="Basic and acidic residues" evidence="4">
    <location>
        <begin position="9"/>
        <end position="23"/>
    </location>
</feature>
<dbReference type="GO" id="GO:0045892">
    <property type="term" value="P:negative regulation of DNA-templated transcription"/>
    <property type="evidence" value="ECO:0007669"/>
    <property type="project" value="TreeGrafter"/>
</dbReference>
<dbReference type="InterPro" id="IPR014757">
    <property type="entry name" value="Tscrpt_reg_IclR_C"/>
</dbReference>
<evidence type="ECO:0000259" key="5">
    <source>
        <dbReference type="PROSITE" id="PS51077"/>
    </source>
</evidence>
<keyword evidence="1" id="KW-0805">Transcription regulation</keyword>
<dbReference type="InterPro" id="IPR036390">
    <property type="entry name" value="WH_DNA-bd_sf"/>
</dbReference>
<dbReference type="EMBL" id="FOSQ01000012">
    <property type="protein sequence ID" value="SFK96596.1"/>
    <property type="molecule type" value="Genomic_DNA"/>
</dbReference>
<dbReference type="GO" id="GO:0003700">
    <property type="term" value="F:DNA-binding transcription factor activity"/>
    <property type="evidence" value="ECO:0007669"/>
    <property type="project" value="TreeGrafter"/>
</dbReference>
<dbReference type="InterPro" id="IPR036388">
    <property type="entry name" value="WH-like_DNA-bd_sf"/>
</dbReference>
<evidence type="ECO:0000313" key="7">
    <source>
        <dbReference type="EMBL" id="SFK96596.1"/>
    </source>
</evidence>
<feature type="region of interest" description="Disordered" evidence="4">
    <location>
        <begin position="1"/>
        <end position="23"/>
    </location>
</feature>
<organism evidence="7 8">
    <name type="scientific">Falsiroseomonas stagni DSM 19981</name>
    <dbReference type="NCBI Taxonomy" id="1123062"/>
    <lineage>
        <taxon>Bacteria</taxon>
        <taxon>Pseudomonadati</taxon>
        <taxon>Pseudomonadota</taxon>
        <taxon>Alphaproteobacteria</taxon>
        <taxon>Acetobacterales</taxon>
        <taxon>Roseomonadaceae</taxon>
        <taxon>Falsiroseomonas</taxon>
    </lineage>
</organism>
<feature type="domain" description="HTH iclR-type" evidence="5">
    <location>
        <begin position="28"/>
        <end position="88"/>
    </location>
</feature>
<evidence type="ECO:0000256" key="4">
    <source>
        <dbReference type="SAM" id="MobiDB-lite"/>
    </source>
</evidence>
<dbReference type="Gene3D" id="3.30.450.40">
    <property type="match status" value="1"/>
</dbReference>
<accession>A0A1I4DWW0</accession>
<sequence>MGTTTMDDAMPRDLHAPEAPPREDREIVQSVLRALDVLRSFDRQSPRQTLSQVAERTGLSRATARRFLLTFTHAGYMEQEGGRFRPTAKLLELGHSAVASLGLWDIARPIMADLSMRLGEAAFAAVLDGEDALYVAHAPSPGRVVAVGIAVGRRLPAYATSVGRVLLAGLGDQALGQALAAMKPVAHTPNTVTSKSKLRAIIEDVRRNGFSIVDEELEVGLRSVSVPLRAPGGAVLAALNVCGPSSRVTAEVLHSRFLPELLEAADRINRSLRD</sequence>
<dbReference type="PANTHER" id="PTHR30136">
    <property type="entry name" value="HELIX-TURN-HELIX TRANSCRIPTIONAL REGULATOR, ICLR FAMILY"/>
    <property type="match status" value="1"/>
</dbReference>
<dbReference type="PROSITE" id="PS51078">
    <property type="entry name" value="ICLR_ED"/>
    <property type="match status" value="1"/>
</dbReference>
<dbReference type="InterPro" id="IPR050707">
    <property type="entry name" value="HTH_MetabolicPath_Reg"/>
</dbReference>
<keyword evidence="3" id="KW-0804">Transcription</keyword>
<dbReference type="SUPFAM" id="SSF55781">
    <property type="entry name" value="GAF domain-like"/>
    <property type="match status" value="1"/>
</dbReference>
<dbReference type="PROSITE" id="PS51077">
    <property type="entry name" value="HTH_ICLR"/>
    <property type="match status" value="1"/>
</dbReference>
<evidence type="ECO:0000256" key="3">
    <source>
        <dbReference type="ARBA" id="ARBA00023163"/>
    </source>
</evidence>
<proteinExistence type="predicted"/>
<evidence type="ECO:0000256" key="2">
    <source>
        <dbReference type="ARBA" id="ARBA00023125"/>
    </source>
</evidence>
<dbReference type="RefSeq" id="WP_217648825.1">
    <property type="nucleotide sequence ID" value="NZ_FOSQ01000012.1"/>
</dbReference>